<feature type="domain" description="M23ase beta-sheet core" evidence="3">
    <location>
        <begin position="158"/>
        <end position="249"/>
    </location>
</feature>
<evidence type="ECO:0000313" key="5">
    <source>
        <dbReference type="Proteomes" id="UP001145072"/>
    </source>
</evidence>
<keyword evidence="2" id="KW-0472">Membrane</keyword>
<protein>
    <submittedName>
        <fullName evidence="4">M23 family metallopeptidase</fullName>
    </submittedName>
</protein>
<dbReference type="Gene3D" id="2.70.70.10">
    <property type="entry name" value="Glucose Permease (Domain IIA)"/>
    <property type="match status" value="1"/>
</dbReference>
<dbReference type="RefSeq" id="WP_259871971.1">
    <property type="nucleotide sequence ID" value="NZ_JAMQJZ010000001.1"/>
</dbReference>
<dbReference type="InterPro" id="IPR016047">
    <property type="entry name" value="M23ase_b-sheet_dom"/>
</dbReference>
<keyword evidence="2" id="KW-1133">Transmembrane helix</keyword>
<feature type="region of interest" description="Disordered" evidence="1">
    <location>
        <begin position="1"/>
        <end position="31"/>
    </location>
</feature>
<evidence type="ECO:0000313" key="4">
    <source>
        <dbReference type="EMBL" id="MDC3419150.1"/>
    </source>
</evidence>
<dbReference type="PANTHER" id="PTHR21666">
    <property type="entry name" value="PEPTIDASE-RELATED"/>
    <property type="match status" value="1"/>
</dbReference>
<dbReference type="CDD" id="cd12797">
    <property type="entry name" value="M23_peptidase"/>
    <property type="match status" value="1"/>
</dbReference>
<proteinExistence type="predicted"/>
<name>A0A9X3WG57_9BACI</name>
<evidence type="ECO:0000259" key="3">
    <source>
        <dbReference type="Pfam" id="PF01551"/>
    </source>
</evidence>
<dbReference type="InterPro" id="IPR050570">
    <property type="entry name" value="Cell_wall_metabolism_enzyme"/>
</dbReference>
<dbReference type="Pfam" id="PF01551">
    <property type="entry name" value="Peptidase_M23"/>
    <property type="match status" value="1"/>
</dbReference>
<dbReference type="SUPFAM" id="SSF51261">
    <property type="entry name" value="Duplicated hybrid motif"/>
    <property type="match status" value="1"/>
</dbReference>
<evidence type="ECO:0000256" key="1">
    <source>
        <dbReference type="SAM" id="MobiDB-lite"/>
    </source>
</evidence>
<dbReference type="PANTHER" id="PTHR21666:SF274">
    <property type="entry name" value="STAGE IV SPORULATION PROTEIN FA"/>
    <property type="match status" value="1"/>
</dbReference>
<dbReference type="AlphaFoldDB" id="A0A9X3WG57"/>
<keyword evidence="2" id="KW-0812">Transmembrane</keyword>
<evidence type="ECO:0000256" key="2">
    <source>
        <dbReference type="SAM" id="Phobius"/>
    </source>
</evidence>
<sequence length="259" mass="28911">MKRDLSQVRRNIEKRKRERKVGAGAGSGNAKQARFSSIAFPQDEERHGYMPVSDEVGTNKNVKDTFIASFVMKSTLAAILFFGVAILVRMDGGFLEKPKQWTSNALTEEFPFATVNHWYQEKFGYPLALTPNPNSEDVLTPALPVNGTLSQTFQVNGQGIMITADEDQSVRAMEKGIVIFAGNNKETNKTVIIQHADKSNTVYGNLTDINVYQYQSVTSNEVIGQFKPSESSAKAVYFAIEKDNQYLDPIQVMQVDERP</sequence>
<dbReference type="InterPro" id="IPR011055">
    <property type="entry name" value="Dup_hybrid_motif"/>
</dbReference>
<reference evidence="4" key="1">
    <citation type="submission" date="2022-06" db="EMBL/GenBank/DDBJ databases">
        <title>Aquibacillus sp. a new bacterium isolated from soil saline samples.</title>
        <authorList>
            <person name="Galisteo C."/>
            <person name="De La Haba R."/>
            <person name="Sanchez-Porro C."/>
            <person name="Ventosa A."/>
        </authorList>
    </citation>
    <scope>NUCLEOTIDE SEQUENCE</scope>
    <source>
        <strain evidence="4">JCM 12387</strain>
    </source>
</reference>
<dbReference type="GO" id="GO:0004222">
    <property type="term" value="F:metalloendopeptidase activity"/>
    <property type="evidence" value="ECO:0007669"/>
    <property type="project" value="TreeGrafter"/>
</dbReference>
<feature type="transmembrane region" description="Helical" evidence="2">
    <location>
        <begin position="66"/>
        <end position="88"/>
    </location>
</feature>
<accession>A0A9X3WG57</accession>
<feature type="compositionally biased region" description="Basic and acidic residues" evidence="1">
    <location>
        <begin position="1"/>
        <end position="11"/>
    </location>
</feature>
<dbReference type="EMBL" id="JAMQJZ010000001">
    <property type="protein sequence ID" value="MDC3419150.1"/>
    <property type="molecule type" value="Genomic_DNA"/>
</dbReference>
<comment type="caution">
    <text evidence="4">The sequence shown here is derived from an EMBL/GenBank/DDBJ whole genome shotgun (WGS) entry which is preliminary data.</text>
</comment>
<keyword evidence="5" id="KW-1185">Reference proteome</keyword>
<organism evidence="4 5">
    <name type="scientific">Aquibacillus koreensis</name>
    <dbReference type="NCBI Taxonomy" id="279446"/>
    <lineage>
        <taxon>Bacteria</taxon>
        <taxon>Bacillati</taxon>
        <taxon>Bacillota</taxon>
        <taxon>Bacilli</taxon>
        <taxon>Bacillales</taxon>
        <taxon>Bacillaceae</taxon>
        <taxon>Aquibacillus</taxon>
    </lineage>
</organism>
<dbReference type="Proteomes" id="UP001145072">
    <property type="component" value="Unassembled WGS sequence"/>
</dbReference>
<gene>
    <name evidence="4" type="ORF">NC661_01995</name>
</gene>